<dbReference type="PANTHER" id="PTHR34383">
    <property type="entry name" value="POLYPHOSPHATE:AMP PHOSPHOTRANSFERASE-RELATED"/>
    <property type="match status" value="1"/>
</dbReference>
<evidence type="ECO:0000256" key="6">
    <source>
        <dbReference type="RuleBase" id="RU369062"/>
    </source>
</evidence>
<comment type="similarity">
    <text evidence="1 6">Belongs to the polyphosphate kinase 2 (PPK2) family. Class I subfamily.</text>
</comment>
<dbReference type="RefSeq" id="WP_245985755.1">
    <property type="nucleotide sequence ID" value="NZ_CP021330.1"/>
</dbReference>
<evidence type="ECO:0000259" key="7">
    <source>
        <dbReference type="Pfam" id="PF03976"/>
    </source>
</evidence>
<dbReference type="AlphaFoldDB" id="A0A2R4MHP7"/>
<dbReference type="InterPro" id="IPR016898">
    <property type="entry name" value="Polyphosphate_phosphotransfera"/>
</dbReference>
<evidence type="ECO:0000313" key="9">
    <source>
        <dbReference type="Proteomes" id="UP000258927"/>
    </source>
</evidence>
<keyword evidence="4" id="KW-0066">ATP synthesis</keyword>
<dbReference type="Pfam" id="PF03976">
    <property type="entry name" value="PPK2"/>
    <property type="match status" value="1"/>
</dbReference>
<dbReference type="InterPro" id="IPR022488">
    <property type="entry name" value="PPK2-related"/>
</dbReference>
<comment type="catalytic activity">
    <reaction evidence="5">
        <text>[phosphate](n) + ATP = [phosphate](n+1) + ADP</text>
        <dbReference type="Rhea" id="RHEA:19573"/>
        <dbReference type="Rhea" id="RHEA-COMP:9859"/>
        <dbReference type="Rhea" id="RHEA-COMP:14280"/>
        <dbReference type="ChEBI" id="CHEBI:16838"/>
        <dbReference type="ChEBI" id="CHEBI:30616"/>
        <dbReference type="ChEBI" id="CHEBI:456216"/>
    </reaction>
    <physiologicalReaction direction="right-to-left" evidence="5">
        <dbReference type="Rhea" id="RHEA:19575"/>
    </physiologicalReaction>
</comment>
<dbReference type="EMBL" id="CP021330">
    <property type="protein sequence ID" value="AVX05532.1"/>
    <property type="molecule type" value="Genomic_DNA"/>
</dbReference>
<dbReference type="Proteomes" id="UP000258927">
    <property type="component" value="Chromosome"/>
</dbReference>
<keyword evidence="3 6" id="KW-0418">Kinase</keyword>
<dbReference type="InterPro" id="IPR027417">
    <property type="entry name" value="P-loop_NTPase"/>
</dbReference>
<dbReference type="Gene3D" id="3.40.50.300">
    <property type="entry name" value="P-loop containing nucleotide triphosphate hydrolases"/>
    <property type="match status" value="1"/>
</dbReference>
<dbReference type="GO" id="GO:0008976">
    <property type="term" value="F:polyphosphate kinase activity"/>
    <property type="evidence" value="ECO:0007669"/>
    <property type="project" value="UniProtKB-UniRule"/>
</dbReference>
<name>A0A2R4MHP7_9HYPH</name>
<proteinExistence type="inferred from homology"/>
<dbReference type="InterPro" id="IPR022486">
    <property type="entry name" value="PPK2_PA0141"/>
</dbReference>
<organism evidence="8 9">
    <name type="scientific">Maritalea myrionectae</name>
    <dbReference type="NCBI Taxonomy" id="454601"/>
    <lineage>
        <taxon>Bacteria</taxon>
        <taxon>Pseudomonadati</taxon>
        <taxon>Pseudomonadota</taxon>
        <taxon>Alphaproteobacteria</taxon>
        <taxon>Hyphomicrobiales</taxon>
        <taxon>Devosiaceae</taxon>
        <taxon>Maritalea</taxon>
    </lineage>
</organism>
<comment type="function">
    <text evidence="6">Uses inorganic polyphosphate (polyP) as a donor to convert GDP to GTP or ADP to ATP.</text>
</comment>
<dbReference type="PIRSF" id="PIRSF028756">
    <property type="entry name" value="PPK2_prd"/>
    <property type="match status" value="1"/>
</dbReference>
<evidence type="ECO:0000256" key="1">
    <source>
        <dbReference type="ARBA" id="ARBA00009924"/>
    </source>
</evidence>
<dbReference type="SUPFAM" id="SSF52540">
    <property type="entry name" value="P-loop containing nucleoside triphosphate hydrolases"/>
    <property type="match status" value="1"/>
</dbReference>
<dbReference type="KEGG" id="mmyr:MXMO3_03025"/>
<evidence type="ECO:0000256" key="5">
    <source>
        <dbReference type="ARBA" id="ARBA00024500"/>
    </source>
</evidence>
<evidence type="ECO:0000256" key="4">
    <source>
        <dbReference type="ARBA" id="ARBA00023310"/>
    </source>
</evidence>
<reference evidence="8 9" key="1">
    <citation type="submission" date="2017-05" db="EMBL/GenBank/DDBJ databases">
        <title>Genome Analysis of Maritalea myrionectae HL2708#5.</title>
        <authorList>
            <consortium name="Cotde Inc.-PKNU"/>
            <person name="Jang D."/>
            <person name="Oh H.-M."/>
        </authorList>
    </citation>
    <scope>NUCLEOTIDE SEQUENCE [LARGE SCALE GENOMIC DNA]</scope>
    <source>
        <strain evidence="8 9">HL2708#5</strain>
    </source>
</reference>
<evidence type="ECO:0000256" key="2">
    <source>
        <dbReference type="ARBA" id="ARBA00022679"/>
    </source>
</evidence>
<sequence length="282" mass="33222">MTQFDLDHPELPDHVKDRAFASGNYPYDDKLKRKKYEAHLEALQIELTKLQSHLQTSGERVVLVFEGRDAAGKGGSIRRYIHYLNPRHNRVVALSKPTETEQGQWYFQRYVSHFPTRGEQVLFDRSWYNRAVVEPVMGFCTPEQTERFYQQLPDVERMIVKEGIHFFKFWLNIGQEMQLKRFHDRRHSPLKHWKLSPVDLRALDKWEDYSAARNEMLERSDFDFAPWTVVRANDKRRARLGVIQTVVSQVAYQGQDRDAIGEIDAQIVQSAETFLSHCPKDE</sequence>
<protein>
    <recommendedName>
        <fullName evidence="6">ADP/GDP-polyphosphate phosphotransferase</fullName>
        <ecNumber evidence="6">2.7.4.-</ecNumber>
    </recommendedName>
    <alternativeName>
        <fullName evidence="6">Polyphosphate kinase PPK2</fullName>
    </alternativeName>
</protein>
<comment type="subunit">
    <text evidence="6">Homotetramer.</text>
</comment>
<keyword evidence="2 6" id="KW-0808">Transferase</keyword>
<dbReference type="PANTHER" id="PTHR34383:SF1">
    <property type="entry name" value="ADP-POLYPHOSPHATE PHOSPHOTRANSFERASE"/>
    <property type="match status" value="1"/>
</dbReference>
<evidence type="ECO:0000256" key="3">
    <source>
        <dbReference type="ARBA" id="ARBA00022777"/>
    </source>
</evidence>
<accession>A0A2R4MHP7</accession>
<feature type="domain" description="Polyphosphate kinase-2-related" evidence="7">
    <location>
        <begin position="31"/>
        <end position="256"/>
    </location>
</feature>
<keyword evidence="9" id="KW-1185">Reference proteome</keyword>
<dbReference type="STRING" id="1122213.GCA_000423365_00716"/>
<dbReference type="EC" id="2.7.4.-" evidence="6"/>
<evidence type="ECO:0000313" key="8">
    <source>
        <dbReference type="EMBL" id="AVX05532.1"/>
    </source>
</evidence>
<dbReference type="NCBIfam" id="TIGR03707">
    <property type="entry name" value="PPK2_P_aer"/>
    <property type="match status" value="1"/>
</dbReference>
<gene>
    <name evidence="8" type="ORF">MXMO3_03025</name>
</gene>
<dbReference type="GO" id="GO:0006754">
    <property type="term" value="P:ATP biosynthetic process"/>
    <property type="evidence" value="ECO:0007669"/>
    <property type="project" value="UniProtKB-KW"/>
</dbReference>